<evidence type="ECO:0000313" key="7">
    <source>
        <dbReference type="Proteomes" id="UP001305779"/>
    </source>
</evidence>
<dbReference type="SMART" id="SM00448">
    <property type="entry name" value="REC"/>
    <property type="match status" value="1"/>
</dbReference>
<dbReference type="PROSITE" id="PS50109">
    <property type="entry name" value="HIS_KIN"/>
    <property type="match status" value="1"/>
</dbReference>
<dbReference type="EMBL" id="JAXOVC010000011">
    <property type="protein sequence ID" value="KAK4495883.1"/>
    <property type="molecule type" value="Genomic_DNA"/>
</dbReference>
<dbReference type="Gene3D" id="3.40.50.2300">
    <property type="match status" value="1"/>
</dbReference>
<dbReference type="InterPro" id="IPR036890">
    <property type="entry name" value="HATPase_C_sf"/>
</dbReference>
<dbReference type="InterPro" id="IPR011006">
    <property type="entry name" value="CheY-like_superfamily"/>
</dbReference>
<evidence type="ECO:0000313" key="6">
    <source>
        <dbReference type="EMBL" id="KAK4495883.1"/>
    </source>
</evidence>
<reference evidence="6 7" key="1">
    <citation type="journal article" date="2023" name="G3 (Bethesda)">
        <title>A chromosome-level genome assembly of Zasmidium syzygii isolated from banana leaves.</title>
        <authorList>
            <person name="van Westerhoven A.C."/>
            <person name="Mehrabi R."/>
            <person name="Talebi R."/>
            <person name="Steentjes M.B.F."/>
            <person name="Corcolon B."/>
            <person name="Chong P.A."/>
            <person name="Kema G.H.J."/>
            <person name="Seidl M.F."/>
        </authorList>
    </citation>
    <scope>NUCLEOTIDE SEQUENCE [LARGE SCALE GENOMIC DNA]</scope>
    <source>
        <strain evidence="6 7">P124</strain>
    </source>
</reference>
<feature type="region of interest" description="Disordered" evidence="3">
    <location>
        <begin position="28"/>
        <end position="72"/>
    </location>
</feature>
<dbReference type="InterPro" id="IPR050956">
    <property type="entry name" value="2C_system_His_kinase"/>
</dbReference>
<dbReference type="InterPro" id="IPR004358">
    <property type="entry name" value="Sig_transdc_His_kin-like_C"/>
</dbReference>
<sequence>MDAHYAVLKELDPEWLAKTLEDRVRYVEEQQRQQQFQEPQQREEDSPDFEAAEQGPQNHQNEQNSPSDDGGKEAVMQRRSLLAGPHDITAEVLNLHPDRAPLSKHIELVRQHDWASTPLGAMNTWSTTLRRTVNMCMNDLKPTLLWWGPERIAIYNEGYSHILANKHPAALGKTVHEIWPEILLSENNVFETAWELGDRTGETSYSHRDLFIVQRHDFVEEAYASWSIIPIPGPEGNLGFYNMVIEVTQDVLNERRMALLHKLEQCLSKAETVRDFWAQVLTGLESDANEVPFAALYGPAPRPSSSSANNSTEDDECSSSAQSEPASIFAQATWALKGVIARDAGPDFQSDCLPSTIDLDSGSTLFTPRFRDCILTKTTAVLRAADGTLPNTLVATAKLREPQDQSLAHAVLLPIWTNYQEHRSGFLLLGMNSRRPYDVDYKRFMRLLHNQLTTTLASLVMAEEEARRNRLAAKLAARDRIRLVEQLAERTHQVQQSEVRFRSMADFAPIGIFELNANGQLQYANEQWIELTSCRLDQLQDFETFTNALVKEDRERAWQEWKKLQTGEQVRFECRLDRPFDTDEVFNGERMAGDTWILVAAYGLRDDGHDTLSDPVKGIFGCLVDISRQKWIEGFQERQARLQRERRRQQESFMDATNHEARNPLAAIMLCAEDVHSTMHSIIQQSPDTRLSVERDTALAILEAAEIIVSCAKHQKTIIDDVLTLSKLDSNILTVSPEPVNPFSVLDQAMKMFRGETQRNNVDLVYTIDTSFAACKVDWLLLDATRFLQVLVNLLNNAVKFTQKARMRRVSVALSASTSRPTDEDFGVRFAPVPDNTTLAENTSGEGVYLSVSVTDTGPGMSSDELDHLFKKFRQASPKTYAQYGGTGLGLWICKELCAKLGGQIGVASCLASETQGDSGEQAQSGSTFAFYVYAPRCDPPPDAQEKILSQTDRAREPEPQVQKPTVQHKNSITIETTNSNRNNGTELSDIPRAISPSTASSPTDAHILIVEDNLVNQKVLQRQLSRAGYTRLSVANHGLEALDILYPASPSKPLTPPTTPASEDNDGGVSIILMDFEMPVMGGLECTRLIREKEQEQSSIGIRKRRPIIGVTANARTEQQEAAMNVGMDLIVTKPFQMKVLLDAIAKVPGNAEK</sequence>
<dbReference type="Gene3D" id="3.30.450.20">
    <property type="entry name" value="PAS domain"/>
    <property type="match status" value="2"/>
</dbReference>
<dbReference type="InterPro" id="IPR003594">
    <property type="entry name" value="HATPase_dom"/>
</dbReference>
<evidence type="ECO:0000259" key="5">
    <source>
        <dbReference type="PROSITE" id="PS50110"/>
    </source>
</evidence>
<feature type="compositionally biased region" description="Polar residues" evidence="3">
    <location>
        <begin position="55"/>
        <end position="67"/>
    </location>
</feature>
<keyword evidence="1 2" id="KW-0597">Phosphoprotein</keyword>
<evidence type="ECO:0000256" key="2">
    <source>
        <dbReference type="PROSITE-ProRule" id="PRU00169"/>
    </source>
</evidence>
<gene>
    <name evidence="6" type="ORF">PRZ48_013151</name>
</gene>
<dbReference type="PROSITE" id="PS50110">
    <property type="entry name" value="RESPONSE_REGULATORY"/>
    <property type="match status" value="1"/>
</dbReference>
<dbReference type="Pfam" id="PF13188">
    <property type="entry name" value="PAS_8"/>
    <property type="match status" value="1"/>
</dbReference>
<proteinExistence type="predicted"/>
<evidence type="ECO:0000259" key="4">
    <source>
        <dbReference type="PROSITE" id="PS50109"/>
    </source>
</evidence>
<dbReference type="InterPro" id="IPR003661">
    <property type="entry name" value="HisK_dim/P_dom"/>
</dbReference>
<feature type="region of interest" description="Disordered" evidence="3">
    <location>
        <begin position="295"/>
        <end position="322"/>
    </location>
</feature>
<feature type="compositionally biased region" description="Polar residues" evidence="3">
    <location>
        <begin position="977"/>
        <end position="987"/>
    </location>
</feature>
<dbReference type="SUPFAM" id="SSF47384">
    <property type="entry name" value="Homodimeric domain of signal transducing histidine kinase"/>
    <property type="match status" value="1"/>
</dbReference>
<feature type="region of interest" description="Disordered" evidence="3">
    <location>
        <begin position="977"/>
        <end position="1001"/>
    </location>
</feature>
<dbReference type="SMART" id="SM00387">
    <property type="entry name" value="HATPase_c"/>
    <property type="match status" value="1"/>
</dbReference>
<feature type="domain" description="Histidine kinase" evidence="4">
    <location>
        <begin position="656"/>
        <end position="909"/>
    </location>
</feature>
<dbReference type="CDD" id="cd00082">
    <property type="entry name" value="HisKA"/>
    <property type="match status" value="1"/>
</dbReference>
<organism evidence="6 7">
    <name type="scientific">Zasmidium cellare</name>
    <name type="common">Wine cellar mold</name>
    <name type="synonym">Racodium cellare</name>
    <dbReference type="NCBI Taxonomy" id="395010"/>
    <lineage>
        <taxon>Eukaryota</taxon>
        <taxon>Fungi</taxon>
        <taxon>Dikarya</taxon>
        <taxon>Ascomycota</taxon>
        <taxon>Pezizomycotina</taxon>
        <taxon>Dothideomycetes</taxon>
        <taxon>Dothideomycetidae</taxon>
        <taxon>Mycosphaerellales</taxon>
        <taxon>Mycosphaerellaceae</taxon>
        <taxon>Zasmidium</taxon>
    </lineage>
</organism>
<dbReference type="SUPFAM" id="SSF52172">
    <property type="entry name" value="CheY-like"/>
    <property type="match status" value="1"/>
</dbReference>
<protein>
    <submittedName>
        <fullName evidence="6">Uncharacterized protein</fullName>
    </submittedName>
</protein>
<comment type="caution">
    <text evidence="6">The sequence shown here is derived from an EMBL/GenBank/DDBJ whole genome shotgun (WGS) entry which is preliminary data.</text>
</comment>
<dbReference type="CDD" id="cd00130">
    <property type="entry name" value="PAS"/>
    <property type="match status" value="1"/>
</dbReference>
<dbReference type="InterPro" id="IPR035965">
    <property type="entry name" value="PAS-like_dom_sf"/>
</dbReference>
<dbReference type="PRINTS" id="PR00344">
    <property type="entry name" value="BCTRLSENSOR"/>
</dbReference>
<dbReference type="Proteomes" id="UP001305779">
    <property type="component" value="Unassembled WGS sequence"/>
</dbReference>
<evidence type="ECO:0000256" key="1">
    <source>
        <dbReference type="ARBA" id="ARBA00022553"/>
    </source>
</evidence>
<evidence type="ECO:0000256" key="3">
    <source>
        <dbReference type="SAM" id="MobiDB-lite"/>
    </source>
</evidence>
<dbReference type="CDD" id="cd17546">
    <property type="entry name" value="REC_hyHK_CKI1_RcsC-like"/>
    <property type="match status" value="1"/>
</dbReference>
<dbReference type="InterPro" id="IPR001789">
    <property type="entry name" value="Sig_transdc_resp-reg_receiver"/>
</dbReference>
<keyword evidence="7" id="KW-1185">Reference proteome</keyword>
<dbReference type="Pfam" id="PF00072">
    <property type="entry name" value="Response_reg"/>
    <property type="match status" value="1"/>
</dbReference>
<dbReference type="InterPro" id="IPR036097">
    <property type="entry name" value="HisK_dim/P_sf"/>
</dbReference>
<dbReference type="InterPro" id="IPR000014">
    <property type="entry name" value="PAS"/>
</dbReference>
<name>A0ABR0E443_ZASCE</name>
<dbReference type="Gene3D" id="3.30.565.10">
    <property type="entry name" value="Histidine kinase-like ATPase, C-terminal domain"/>
    <property type="match status" value="1"/>
</dbReference>
<dbReference type="SUPFAM" id="SSF55785">
    <property type="entry name" value="PYP-like sensor domain (PAS domain)"/>
    <property type="match status" value="1"/>
</dbReference>
<dbReference type="Gene3D" id="1.10.287.130">
    <property type="match status" value="1"/>
</dbReference>
<dbReference type="Pfam" id="PF02518">
    <property type="entry name" value="HATPase_c"/>
    <property type="match status" value="1"/>
</dbReference>
<dbReference type="PANTHER" id="PTHR43719">
    <property type="entry name" value="TWO-COMPONENT HISTIDINE KINASE"/>
    <property type="match status" value="1"/>
</dbReference>
<dbReference type="InterPro" id="IPR005467">
    <property type="entry name" value="His_kinase_dom"/>
</dbReference>
<dbReference type="PANTHER" id="PTHR43719:SF60">
    <property type="entry name" value="HISTIDINE KINASE G2"/>
    <property type="match status" value="1"/>
</dbReference>
<feature type="domain" description="Response regulatory" evidence="5">
    <location>
        <begin position="1007"/>
        <end position="1150"/>
    </location>
</feature>
<feature type="modified residue" description="4-aspartylphosphate" evidence="2">
    <location>
        <position position="1076"/>
    </location>
</feature>
<dbReference type="SUPFAM" id="SSF55874">
    <property type="entry name" value="ATPase domain of HSP90 chaperone/DNA topoisomerase II/histidine kinase"/>
    <property type="match status" value="1"/>
</dbReference>
<accession>A0ABR0E443</accession>